<sequence>MYHLCTRSVLAPILRSPPHVWSKLGSLKLNTVLFKISTASGDVVLLYESMLCEVTLQKTISMWHYVVYLNINLMGKDWIDEPNLILFPDEN</sequence>
<organism evidence="1 2">
    <name type="scientific">Hymenolepis diminuta</name>
    <name type="common">Rat tapeworm</name>
    <dbReference type="NCBI Taxonomy" id="6216"/>
    <lineage>
        <taxon>Eukaryota</taxon>
        <taxon>Metazoa</taxon>
        <taxon>Spiralia</taxon>
        <taxon>Lophotrochozoa</taxon>
        <taxon>Platyhelminthes</taxon>
        <taxon>Cestoda</taxon>
        <taxon>Eucestoda</taxon>
        <taxon>Cyclophyllidea</taxon>
        <taxon>Hymenolepididae</taxon>
        <taxon>Hymenolepis</taxon>
    </lineage>
</organism>
<reference evidence="1 2" key="1">
    <citation type="submission" date="2019-07" db="EMBL/GenBank/DDBJ databases">
        <authorList>
            <person name="Jastrzebski P J."/>
            <person name="Paukszto L."/>
            <person name="Jastrzebski P J."/>
        </authorList>
    </citation>
    <scope>NUCLEOTIDE SEQUENCE [LARGE SCALE GENOMIC DNA]</scope>
    <source>
        <strain evidence="1 2">WMS-il1</strain>
    </source>
</reference>
<name>A0A564Y6M1_HYMDI</name>
<accession>A0A564Y6M1</accession>
<keyword evidence="2" id="KW-1185">Reference proteome</keyword>
<proteinExistence type="predicted"/>
<dbReference type="EMBL" id="CABIJS010000089">
    <property type="protein sequence ID" value="VUZ42609.1"/>
    <property type="molecule type" value="Genomic_DNA"/>
</dbReference>
<evidence type="ECO:0000313" key="1">
    <source>
        <dbReference type="EMBL" id="VUZ42609.1"/>
    </source>
</evidence>
<dbReference type="Proteomes" id="UP000321570">
    <property type="component" value="Unassembled WGS sequence"/>
</dbReference>
<protein>
    <submittedName>
        <fullName evidence="1">Uncharacterized protein</fullName>
    </submittedName>
</protein>
<gene>
    <name evidence="1" type="ORF">WMSIL1_LOCUS3106</name>
</gene>
<evidence type="ECO:0000313" key="2">
    <source>
        <dbReference type="Proteomes" id="UP000321570"/>
    </source>
</evidence>
<dbReference type="AlphaFoldDB" id="A0A564Y6M1"/>